<keyword evidence="2" id="KW-0732">Signal</keyword>
<accession>A0A512HYW6</accession>
<dbReference type="PROSITE" id="PS51257">
    <property type="entry name" value="PROKAR_LIPOPROTEIN"/>
    <property type="match status" value="1"/>
</dbReference>
<feature type="region of interest" description="Disordered" evidence="1">
    <location>
        <begin position="27"/>
        <end position="53"/>
    </location>
</feature>
<evidence type="ECO:0000313" key="3">
    <source>
        <dbReference type="EMBL" id="GEO90639.1"/>
    </source>
</evidence>
<dbReference type="AlphaFoldDB" id="A0A512HYW6"/>
<dbReference type="Proteomes" id="UP000321769">
    <property type="component" value="Unassembled WGS sequence"/>
</dbReference>
<gene>
    <name evidence="3" type="ORF">AFL01nite_29660</name>
</gene>
<evidence type="ECO:0000313" key="4">
    <source>
        <dbReference type="Proteomes" id="UP000321769"/>
    </source>
</evidence>
<comment type="caution">
    <text evidence="3">The sequence shown here is derived from an EMBL/GenBank/DDBJ whole genome shotgun (WGS) entry which is preliminary data.</text>
</comment>
<evidence type="ECO:0008006" key="5">
    <source>
        <dbReference type="Google" id="ProtNLM"/>
    </source>
</evidence>
<evidence type="ECO:0000256" key="2">
    <source>
        <dbReference type="SAM" id="SignalP"/>
    </source>
</evidence>
<reference evidence="3 4" key="1">
    <citation type="submission" date="2019-07" db="EMBL/GenBank/DDBJ databases">
        <title>Whole genome shotgun sequence of Aeromicrobium flavum NBRC 107625.</title>
        <authorList>
            <person name="Hosoyama A."/>
            <person name="Uohara A."/>
            <person name="Ohji S."/>
            <person name="Ichikawa N."/>
        </authorList>
    </citation>
    <scope>NUCLEOTIDE SEQUENCE [LARGE SCALE GENOMIC DNA]</scope>
    <source>
        <strain evidence="3 4">NBRC 107625</strain>
    </source>
</reference>
<organism evidence="3 4">
    <name type="scientific">Aeromicrobium flavum</name>
    <dbReference type="NCBI Taxonomy" id="416568"/>
    <lineage>
        <taxon>Bacteria</taxon>
        <taxon>Bacillati</taxon>
        <taxon>Actinomycetota</taxon>
        <taxon>Actinomycetes</taxon>
        <taxon>Propionibacteriales</taxon>
        <taxon>Nocardioidaceae</taxon>
        <taxon>Aeromicrobium</taxon>
    </lineage>
</organism>
<dbReference type="OrthoDB" id="4867092at2"/>
<feature type="chain" id="PRO_5039721313" description="Lipoprotein" evidence="2">
    <location>
        <begin position="27"/>
        <end position="146"/>
    </location>
</feature>
<keyword evidence="4" id="KW-1185">Reference proteome</keyword>
<sequence>MSTPSRPRRALLALALIAVLGTAACGGDGSKDAATTPPEATSTVPSGIEDSELEQPVGAVDMLSRFRCRPKDGVWRGTAKLTNTTDAKATFEVTFTVIETKGNAVVGEKTQTYDLAAGDSADVELTDLHDGDEDGLQCVRRVLKSS</sequence>
<feature type="signal peptide" evidence="2">
    <location>
        <begin position="1"/>
        <end position="26"/>
    </location>
</feature>
<dbReference type="RefSeq" id="WP_146828776.1">
    <property type="nucleotide sequence ID" value="NZ_BAAAYQ010000001.1"/>
</dbReference>
<name>A0A512HYW6_9ACTN</name>
<evidence type="ECO:0000256" key="1">
    <source>
        <dbReference type="SAM" id="MobiDB-lite"/>
    </source>
</evidence>
<protein>
    <recommendedName>
        <fullName evidence="5">Lipoprotein</fullName>
    </recommendedName>
</protein>
<dbReference type="EMBL" id="BJZQ01000025">
    <property type="protein sequence ID" value="GEO90639.1"/>
    <property type="molecule type" value="Genomic_DNA"/>
</dbReference>
<proteinExistence type="predicted"/>